<gene>
    <name evidence="1" type="ORF">LCI18_012771</name>
</gene>
<keyword evidence="2" id="KW-1185">Reference proteome</keyword>
<name>A0ACD3ZL61_FUSSC</name>
<accession>A0ACD3ZL61</accession>
<evidence type="ECO:0000313" key="2">
    <source>
        <dbReference type="Proteomes" id="UP000830768"/>
    </source>
</evidence>
<reference evidence="1" key="1">
    <citation type="submission" date="2021-11" db="EMBL/GenBank/DDBJ databases">
        <title>Fusarium solani-melongenae Genome sequencing and assembly.</title>
        <authorList>
            <person name="Xie S."/>
            <person name="Huang L."/>
            <person name="Zhang X."/>
        </authorList>
    </citation>
    <scope>NUCLEOTIDE SEQUENCE</scope>
    <source>
        <strain evidence="1">CRI 24-3</strain>
    </source>
</reference>
<evidence type="ECO:0000313" key="1">
    <source>
        <dbReference type="EMBL" id="UPL01837.1"/>
    </source>
</evidence>
<protein>
    <submittedName>
        <fullName evidence="1">Uncharacterized protein</fullName>
    </submittedName>
</protein>
<sequence length="210" mass="23409">MGVFKLSLEYLALRIAASYQLIPRSVTWCVLGLEGEVQKCLSEQDPKCITRCRHTQLMDSWLTGCEQTISTDLTGTAFNEAARLDARLTQIELQHTAALESHAKEIERQAGKIKKQAGDLSEMDELIVNCGGEFSRIENDADNVNRMLLGFERQVEKHAARQDAKLNELEKTDSNATRLAAIEARLAKLETMLVGLVNNQNTEKMGNMAV</sequence>
<proteinExistence type="predicted"/>
<organism evidence="1 2">
    <name type="scientific">Fusarium solani subsp. cucurbitae</name>
    <name type="common">Neocosmosporum cucurbitae</name>
    <dbReference type="NCBI Taxonomy" id="2747967"/>
    <lineage>
        <taxon>Eukaryota</taxon>
        <taxon>Fungi</taxon>
        <taxon>Dikarya</taxon>
        <taxon>Ascomycota</taxon>
        <taxon>Pezizomycotina</taxon>
        <taxon>Sordariomycetes</taxon>
        <taxon>Hypocreomycetidae</taxon>
        <taxon>Hypocreales</taxon>
        <taxon>Nectriaceae</taxon>
        <taxon>Fusarium</taxon>
        <taxon>Fusarium solani species complex</taxon>
    </lineage>
</organism>
<dbReference type="Proteomes" id="UP000830768">
    <property type="component" value="Chromosome 11"/>
</dbReference>
<dbReference type="EMBL" id="CP090039">
    <property type="protein sequence ID" value="UPL01837.1"/>
    <property type="molecule type" value="Genomic_DNA"/>
</dbReference>